<dbReference type="InterPro" id="IPR052360">
    <property type="entry name" value="Transcr_Regulatory_Proteins"/>
</dbReference>
<keyword evidence="4" id="KW-0238">DNA-binding</keyword>
<protein>
    <recommendedName>
        <fullName evidence="8">Transcription factor domain-containing protein</fullName>
    </recommendedName>
</protein>
<evidence type="ECO:0000256" key="1">
    <source>
        <dbReference type="ARBA" id="ARBA00022723"/>
    </source>
</evidence>
<accession>A0A0B7KB77</accession>
<dbReference type="PANTHER" id="PTHR36206:SF12">
    <property type="entry name" value="ASPERCRYPTIN BIOSYNTHESIS CLUSTER-SPECIFIC TRANSCRIPTION REGULATOR ATNN-RELATED"/>
    <property type="match status" value="1"/>
</dbReference>
<dbReference type="EMBL" id="CDPU01000041">
    <property type="protein sequence ID" value="CEO54324.1"/>
    <property type="molecule type" value="Genomic_DNA"/>
</dbReference>
<gene>
    <name evidence="7" type="ORF">BN869_000010382_1</name>
</gene>
<dbReference type="PANTHER" id="PTHR36206">
    <property type="entry name" value="ASPERCRYPTIN BIOSYNTHESIS CLUSTER-SPECIFIC TRANSCRIPTION REGULATOR ATNN-RELATED"/>
    <property type="match status" value="1"/>
</dbReference>
<dbReference type="GO" id="GO:0046872">
    <property type="term" value="F:metal ion binding"/>
    <property type="evidence" value="ECO:0007669"/>
    <property type="project" value="UniProtKB-KW"/>
</dbReference>
<keyword evidence="6" id="KW-0539">Nucleus</keyword>
<evidence type="ECO:0000313" key="7">
    <source>
        <dbReference type="EMBL" id="CEO54324.1"/>
    </source>
</evidence>
<name>A0A0B7KB77_BIOOC</name>
<evidence type="ECO:0000256" key="3">
    <source>
        <dbReference type="ARBA" id="ARBA00023015"/>
    </source>
</evidence>
<keyword evidence="1" id="KW-0479">Metal-binding</keyword>
<dbReference type="AlphaFoldDB" id="A0A0B7KB77"/>
<reference evidence="7" key="1">
    <citation type="submission" date="2015-01" db="EMBL/GenBank/DDBJ databases">
        <authorList>
            <person name="Durling Mikael"/>
        </authorList>
    </citation>
    <scope>NUCLEOTIDE SEQUENCE</scope>
</reference>
<keyword evidence="2" id="KW-0862">Zinc</keyword>
<sequence length="483" mass="54724">MKAVQRVLGTSTGRRCDGYEAEVTTRGPGYNNPRPSLNVNAPNSGESLYLQFFVEKTLLSFQAFFPDDLWHTRALQLAQSESSIRHGLVALASYHHEFLHQQGSESSEFALSQYNMAIKELTRCSDGTSRHPEPHLQVLSCLIFISIEILRGEINSAINLFKHGCEMMWQLKRTQASRLRSGTDMERTFYLAEAFFKRLAVQISMVCFYHVPKLKSDVDSSEEKLVGDVSPELSTAFHARSSNSDFPSPFNFRTLVAARETLLNIIIRSSMQSTLRSDRICYAEQIQQWIQSFNSLVSRLSTQSLSNAERRGIALLELHKRNLSLNLAGLAHDTESMDDDFFWDQYVAEFEDMIPYAAVAVGLDTDEADSGDPSKPSWHMEIGVTPVLFQLIARCRDPLVRRKAIAIMLADQMQEGVWNSFLAARVAKILVEVEENGKEVLSGHEIHVTRRVRTVKVQLESGDRQAKVQHANRYGSLEHYISW</sequence>
<dbReference type="GO" id="GO:0003677">
    <property type="term" value="F:DNA binding"/>
    <property type="evidence" value="ECO:0007669"/>
    <property type="project" value="UniProtKB-KW"/>
</dbReference>
<evidence type="ECO:0000256" key="5">
    <source>
        <dbReference type="ARBA" id="ARBA00023163"/>
    </source>
</evidence>
<dbReference type="InterPro" id="IPR021858">
    <property type="entry name" value="Fun_TF"/>
</dbReference>
<evidence type="ECO:0000256" key="6">
    <source>
        <dbReference type="ARBA" id="ARBA00023242"/>
    </source>
</evidence>
<proteinExistence type="predicted"/>
<evidence type="ECO:0000256" key="2">
    <source>
        <dbReference type="ARBA" id="ARBA00022833"/>
    </source>
</evidence>
<organism evidence="7">
    <name type="scientific">Bionectria ochroleuca</name>
    <name type="common">Gliocladium roseum</name>
    <dbReference type="NCBI Taxonomy" id="29856"/>
    <lineage>
        <taxon>Eukaryota</taxon>
        <taxon>Fungi</taxon>
        <taxon>Dikarya</taxon>
        <taxon>Ascomycota</taxon>
        <taxon>Pezizomycotina</taxon>
        <taxon>Sordariomycetes</taxon>
        <taxon>Hypocreomycetidae</taxon>
        <taxon>Hypocreales</taxon>
        <taxon>Bionectriaceae</taxon>
        <taxon>Clonostachys</taxon>
    </lineage>
</organism>
<keyword evidence="5" id="KW-0804">Transcription</keyword>
<keyword evidence="3" id="KW-0805">Transcription regulation</keyword>
<dbReference type="Pfam" id="PF11951">
    <property type="entry name" value="Fungal_trans_2"/>
    <property type="match status" value="1"/>
</dbReference>
<evidence type="ECO:0000256" key="4">
    <source>
        <dbReference type="ARBA" id="ARBA00023125"/>
    </source>
</evidence>
<evidence type="ECO:0008006" key="8">
    <source>
        <dbReference type="Google" id="ProtNLM"/>
    </source>
</evidence>